<sequence length="234" mass="25879">MANSDMATDANKSSTPVKRISYSVPLLSPRDMQSRAKAVYKRLSARRSVRDFSTDPIPEGVLEDAIRSAGTAPNGANQQPWHFAVVRDPEIKRKIRLAAEEEERAFYNGRAPKEWLNTLAPLGTDAEKPFLETAPALVAIFMKSKIKAPDATLRKTYYPKESVGIATGFLIAALQEIGLSTLTHTPSPMQFLNQILDRPPEEKPFLLLVVGYPSKSCTVPAIQKLPLEQISSFQ</sequence>
<keyword evidence="3" id="KW-0560">Oxidoreductase</keyword>
<feature type="domain" description="Nitroreductase" evidence="4">
    <location>
        <begin position="44"/>
        <end position="212"/>
    </location>
</feature>
<dbReference type="Proteomes" id="UP000478417">
    <property type="component" value="Unassembled WGS sequence"/>
</dbReference>
<keyword evidence="6" id="KW-1185">Reference proteome</keyword>
<dbReference type="InterPro" id="IPR029479">
    <property type="entry name" value="Nitroreductase"/>
</dbReference>
<proteinExistence type="predicted"/>
<dbReference type="Gene3D" id="3.40.109.10">
    <property type="entry name" value="NADH Oxidase"/>
    <property type="match status" value="1"/>
</dbReference>
<dbReference type="GO" id="GO:0016491">
    <property type="term" value="F:oxidoreductase activity"/>
    <property type="evidence" value="ECO:0007669"/>
    <property type="project" value="UniProtKB-KW"/>
</dbReference>
<reference evidence="5 6" key="1">
    <citation type="submission" date="2020-02" db="EMBL/GenBank/DDBJ databases">
        <title>Albibacoteraceae fam. nov., the first described family within the subdivision 4 Verrucomicrobia.</title>
        <authorList>
            <person name="Xi F."/>
        </authorList>
    </citation>
    <scope>NUCLEOTIDE SEQUENCE [LARGE SCALE GENOMIC DNA]</scope>
    <source>
        <strain evidence="5 6">CK1056</strain>
    </source>
</reference>
<protein>
    <submittedName>
        <fullName evidence="5">Nitroreductase family protein</fullName>
    </submittedName>
</protein>
<dbReference type="PANTHER" id="PTHR23026:SF90">
    <property type="entry name" value="IODOTYROSINE DEIODINASE 1"/>
    <property type="match status" value="1"/>
</dbReference>
<dbReference type="RefSeq" id="WP_163963351.1">
    <property type="nucleotide sequence ID" value="NZ_JAAGNX010000001.1"/>
</dbReference>
<dbReference type="EMBL" id="JAAGNX010000001">
    <property type="protein sequence ID" value="NDV61903.1"/>
    <property type="molecule type" value="Genomic_DNA"/>
</dbReference>
<accession>A0A6B2LZM7</accession>
<evidence type="ECO:0000256" key="2">
    <source>
        <dbReference type="ARBA" id="ARBA00022643"/>
    </source>
</evidence>
<organism evidence="5 6">
    <name type="scientific">Oceanipulchritudo coccoides</name>
    <dbReference type="NCBI Taxonomy" id="2706888"/>
    <lineage>
        <taxon>Bacteria</taxon>
        <taxon>Pseudomonadati</taxon>
        <taxon>Verrucomicrobiota</taxon>
        <taxon>Opitutia</taxon>
        <taxon>Puniceicoccales</taxon>
        <taxon>Oceanipulchritudinaceae</taxon>
        <taxon>Oceanipulchritudo</taxon>
    </lineage>
</organism>
<comment type="caution">
    <text evidence="5">The sequence shown here is derived from an EMBL/GenBank/DDBJ whole genome shotgun (WGS) entry which is preliminary data.</text>
</comment>
<evidence type="ECO:0000256" key="3">
    <source>
        <dbReference type="ARBA" id="ARBA00023002"/>
    </source>
</evidence>
<dbReference type="Pfam" id="PF00881">
    <property type="entry name" value="Nitroreductase"/>
    <property type="match status" value="1"/>
</dbReference>
<keyword evidence="1" id="KW-0285">Flavoprotein</keyword>
<dbReference type="SUPFAM" id="SSF55469">
    <property type="entry name" value="FMN-dependent nitroreductase-like"/>
    <property type="match status" value="1"/>
</dbReference>
<evidence type="ECO:0000313" key="5">
    <source>
        <dbReference type="EMBL" id="NDV61903.1"/>
    </source>
</evidence>
<dbReference type="InterPro" id="IPR050627">
    <property type="entry name" value="Nitroreductase/BluB"/>
</dbReference>
<dbReference type="CDD" id="cd02144">
    <property type="entry name" value="iodotyrosine_dehalogenase"/>
    <property type="match status" value="1"/>
</dbReference>
<evidence type="ECO:0000259" key="4">
    <source>
        <dbReference type="Pfam" id="PF00881"/>
    </source>
</evidence>
<evidence type="ECO:0000313" key="6">
    <source>
        <dbReference type="Proteomes" id="UP000478417"/>
    </source>
</evidence>
<evidence type="ECO:0000256" key="1">
    <source>
        <dbReference type="ARBA" id="ARBA00022630"/>
    </source>
</evidence>
<name>A0A6B2LZM7_9BACT</name>
<dbReference type="AlphaFoldDB" id="A0A6B2LZM7"/>
<dbReference type="InterPro" id="IPR000415">
    <property type="entry name" value="Nitroreductase-like"/>
</dbReference>
<gene>
    <name evidence="5" type="ORF">G0Q06_05520</name>
</gene>
<keyword evidence="2" id="KW-0288">FMN</keyword>
<dbReference type="PANTHER" id="PTHR23026">
    <property type="entry name" value="NADPH NITROREDUCTASE"/>
    <property type="match status" value="1"/>
</dbReference>